<feature type="transmembrane region" description="Helical" evidence="1">
    <location>
        <begin position="206"/>
        <end position="229"/>
    </location>
</feature>
<dbReference type="Pfam" id="PF01970">
    <property type="entry name" value="TctA"/>
    <property type="match status" value="1"/>
</dbReference>
<keyword evidence="6" id="KW-1185">Reference proteome</keyword>
<feature type="transmembrane region" description="Helical" evidence="1">
    <location>
        <begin position="384"/>
        <end position="402"/>
    </location>
</feature>
<evidence type="ECO:0000313" key="4">
    <source>
        <dbReference type="EMBL" id="MCG6660569.1"/>
    </source>
</evidence>
<dbReference type="InterPro" id="IPR002823">
    <property type="entry name" value="DUF112_TM"/>
</dbReference>
<proteinExistence type="predicted"/>
<feature type="transmembrane region" description="Helical" evidence="1">
    <location>
        <begin position="460"/>
        <end position="481"/>
    </location>
</feature>
<dbReference type="EMBL" id="JACEFT010000009">
    <property type="protein sequence ID" value="MBA2779142.1"/>
    <property type="molecule type" value="Genomic_DNA"/>
</dbReference>
<feature type="transmembrane region" description="Helical" evidence="1">
    <location>
        <begin position="164"/>
        <end position="186"/>
    </location>
</feature>
<dbReference type="PANTHER" id="PTHR35342">
    <property type="entry name" value="TRICARBOXYLIC TRANSPORT PROTEIN"/>
    <property type="match status" value="1"/>
</dbReference>
<comment type="caution">
    <text evidence="3">The sequence shown here is derived from an EMBL/GenBank/DDBJ whole genome shotgun (WGS) entry which is preliminary data.</text>
</comment>
<sequence>MLENIVSALDILFQPARLLALFAGMLAGMVFGMLPGLGGVAAVSILLPFIYLMDGYAGLAMLLGAISVIYTSDTITSVLLGAPGSPASAPTAIEGHALAKQGKAALALGVGFLASMVGGLFGALILSVAIPIAGPLVLALGTPELFMFALVGLCFAASMVGKDITLGLAAACFGILLGVVGAAPAAANYRFIFGQSYLMDGLSLPIVALGLFAVAELISMVASGGGIAGKPMALGKWGESFREFWRNRWLVCRASVIGIFGGFVPAVGASASTWIAYGHAMSSTKDKRRFGKGEIRGVASAEGANNATVISDLVPTMLFSVPGGPAAAIFLGALFSFGFYPGPRMVSESPDLMYMIVWSVALASVMGAAICFAVTPYIARLTRVNFALIAAPLLLIMVAGAYQGTQTFGDILALLILGVLGWLMKNAGIPRAPVLVGFVLATPMEQYFWLTTQIHGFTWLTRPGVLIIASLIAIPLVLNAVRWLRRRRTATPQTETAVPGEEPPSHDSSIVLLTALLMVAAFGYALVEMLGFRPNARLMPSLGIVPGLMLSLYVLGRQLFRIHRLGRVANLTSRRELPILGGILSYGLAMWLIGFNLATPLLLGWLLLGCAQMRWYAALLYGLAVYAIAQGMFTLMRLTPPEGVWVNLPLPW</sequence>
<dbReference type="EMBL" id="JABFUB010000002">
    <property type="protein sequence ID" value="MCG6660569.1"/>
    <property type="molecule type" value="Genomic_DNA"/>
</dbReference>
<dbReference type="Proteomes" id="UP000814353">
    <property type="component" value="Unassembled WGS sequence"/>
</dbReference>
<keyword evidence="1" id="KW-1133">Transmembrane helix</keyword>
<feature type="transmembrane region" description="Helical" evidence="1">
    <location>
        <begin position="317"/>
        <end position="340"/>
    </location>
</feature>
<dbReference type="AlphaFoldDB" id="A0A7V9W1A4"/>
<feature type="transmembrane region" description="Helical" evidence="1">
    <location>
        <begin position="250"/>
        <end position="277"/>
    </location>
</feature>
<keyword evidence="1" id="KW-0472">Membrane</keyword>
<keyword evidence="1" id="KW-0812">Transmembrane</keyword>
<gene>
    <name evidence="3" type="ORF">H1D44_09540</name>
    <name evidence="4" type="ORF">HOP48_03275</name>
</gene>
<feature type="transmembrane region" description="Helical" evidence="1">
    <location>
        <begin position="18"/>
        <end position="51"/>
    </location>
</feature>
<feature type="domain" description="DUF112" evidence="2">
    <location>
        <begin position="18"/>
        <end position="435"/>
    </location>
</feature>
<evidence type="ECO:0000313" key="5">
    <source>
        <dbReference type="Proteomes" id="UP000518091"/>
    </source>
</evidence>
<evidence type="ECO:0000313" key="6">
    <source>
        <dbReference type="Proteomes" id="UP000814353"/>
    </source>
</evidence>
<dbReference type="RefSeq" id="WP_181514622.1">
    <property type="nucleotide sequence ID" value="NZ_JABFUB010000002.1"/>
</dbReference>
<feature type="transmembrane region" description="Helical" evidence="1">
    <location>
        <begin position="577"/>
        <end position="603"/>
    </location>
</feature>
<feature type="transmembrane region" description="Helical" evidence="1">
    <location>
        <begin position="352"/>
        <end position="378"/>
    </location>
</feature>
<feature type="transmembrane region" description="Helical" evidence="1">
    <location>
        <begin position="615"/>
        <end position="635"/>
    </location>
</feature>
<protein>
    <submittedName>
        <fullName evidence="3">Tripartite tricarboxylate transporter permease</fullName>
    </submittedName>
</protein>
<feature type="transmembrane region" description="Helical" evidence="1">
    <location>
        <begin position="104"/>
        <end position="130"/>
    </location>
</feature>
<reference evidence="4 6" key="1">
    <citation type="submission" date="2020-05" db="EMBL/GenBank/DDBJ databases">
        <title>Comparative genomic analysis of denitrifying bacteria from Halomonas genus.</title>
        <authorList>
            <person name="Wang L."/>
            <person name="Shao Z."/>
        </authorList>
    </citation>
    <scope>NUCLEOTIDE SEQUENCE [LARGE SCALE GENOMIC DNA]</scope>
    <source>
        <strain evidence="4 6">DSM 17331</strain>
    </source>
</reference>
<evidence type="ECO:0000313" key="3">
    <source>
        <dbReference type="EMBL" id="MBA2779142.1"/>
    </source>
</evidence>
<name>A0A7V9W1A4_9GAMM</name>
<feature type="transmembrane region" description="Helical" evidence="1">
    <location>
        <begin position="510"/>
        <end position="532"/>
    </location>
</feature>
<feature type="transmembrane region" description="Helical" evidence="1">
    <location>
        <begin position="136"/>
        <end position="157"/>
    </location>
</feature>
<evidence type="ECO:0000256" key="1">
    <source>
        <dbReference type="SAM" id="Phobius"/>
    </source>
</evidence>
<evidence type="ECO:0000259" key="2">
    <source>
        <dbReference type="Pfam" id="PF01970"/>
    </source>
</evidence>
<organism evidence="3 5">
    <name type="scientific">Billgrantia kenyensis</name>
    <dbReference type="NCBI Taxonomy" id="321266"/>
    <lineage>
        <taxon>Bacteria</taxon>
        <taxon>Pseudomonadati</taxon>
        <taxon>Pseudomonadota</taxon>
        <taxon>Gammaproteobacteria</taxon>
        <taxon>Oceanospirillales</taxon>
        <taxon>Halomonadaceae</taxon>
        <taxon>Billgrantia</taxon>
    </lineage>
</organism>
<dbReference type="PANTHER" id="PTHR35342:SF5">
    <property type="entry name" value="TRICARBOXYLIC TRANSPORT PROTEIN"/>
    <property type="match status" value="1"/>
</dbReference>
<dbReference type="Proteomes" id="UP000518091">
    <property type="component" value="Unassembled WGS sequence"/>
</dbReference>
<reference evidence="3 5" key="2">
    <citation type="submission" date="2020-07" db="EMBL/GenBank/DDBJ databases">
        <title>Identification of Halomonas strains.</title>
        <authorList>
            <person name="Xiao Z."/>
            <person name="Shen J."/>
        </authorList>
    </citation>
    <scope>NUCLEOTIDE SEQUENCE [LARGE SCALE GENOMIC DNA]</scope>
    <source>
        <strain evidence="3 5">DSM 17331</strain>
    </source>
</reference>
<feature type="transmembrane region" description="Helical" evidence="1">
    <location>
        <begin position="57"/>
        <end position="83"/>
    </location>
</feature>
<accession>A0A7V9W1A4</accession>